<feature type="repeat" description="TPR" evidence="1">
    <location>
        <begin position="77"/>
        <end position="110"/>
    </location>
</feature>
<dbReference type="Pfam" id="PF14559">
    <property type="entry name" value="TPR_19"/>
    <property type="match status" value="1"/>
</dbReference>
<dbReference type="SMART" id="SM01043">
    <property type="entry name" value="BTAD"/>
    <property type="match status" value="1"/>
</dbReference>
<feature type="repeat" description="TPR" evidence="1">
    <location>
        <begin position="43"/>
        <end position="76"/>
    </location>
</feature>
<dbReference type="InterPro" id="IPR029063">
    <property type="entry name" value="SAM-dependent_MTases_sf"/>
</dbReference>
<dbReference type="Gene3D" id="1.25.40.10">
    <property type="entry name" value="Tetratricopeptide repeat domain"/>
    <property type="match status" value="1"/>
</dbReference>
<dbReference type="PANTHER" id="PTHR43861:SF1">
    <property type="entry name" value="TRANS-ACONITATE 2-METHYLTRANSFERASE"/>
    <property type="match status" value="1"/>
</dbReference>
<name>A0A934PXK9_9BURK</name>
<feature type="domain" description="Bacterial transcriptional activator" evidence="2">
    <location>
        <begin position="1"/>
        <end position="120"/>
    </location>
</feature>
<dbReference type="Gene3D" id="3.40.50.150">
    <property type="entry name" value="Vaccinia Virus protein VP39"/>
    <property type="match status" value="1"/>
</dbReference>
<dbReference type="Pfam" id="PF08241">
    <property type="entry name" value="Methyltransf_11"/>
    <property type="match status" value="1"/>
</dbReference>
<accession>A0A934PXK9</accession>
<dbReference type="InterPro" id="IPR011990">
    <property type="entry name" value="TPR-like_helical_dom_sf"/>
</dbReference>
<dbReference type="InterPro" id="IPR005158">
    <property type="entry name" value="BTAD"/>
</dbReference>
<dbReference type="SUPFAM" id="SSF48452">
    <property type="entry name" value="TPR-like"/>
    <property type="match status" value="1"/>
</dbReference>
<sequence length="367" mass="39300">MDAATFEQAKAQFLRGVQAFEAGRYEDAERAFADSVRLLPGRASSLMNLGATRIRLGQHARAVEALQAAIAAEPANAEAHGHLATALAELGRPDEALEAAGTSLRLDPEVGSVWLLQAHLLRERGDVEQAAVSYREAAARGADPQLVHYALAGLGAEPAPATSPRQYVEQLFDSYAAGFDEHLVDTLQYRAPAVLAEGLARPRYHHALDLGCGTGLAAPVLRPRCERLDAIDLSPGMVECVRALGTYDAVVQGDIADHLAGVAGRYDLLLAADVLIYIGDLAPVVAGAARALQPGGEFCFTVEVHDGPGDWVLRPSLRYAHGEGYIRMLAGQHGFSVRRTARHPLRLDQGHPVEGLFTWLERPSHAA</sequence>
<dbReference type="CDD" id="cd02440">
    <property type="entry name" value="AdoMet_MTases"/>
    <property type="match status" value="1"/>
</dbReference>
<keyword evidence="4" id="KW-1185">Reference proteome</keyword>
<dbReference type="SMART" id="SM00028">
    <property type="entry name" value="TPR"/>
    <property type="match status" value="4"/>
</dbReference>
<evidence type="ECO:0000256" key="1">
    <source>
        <dbReference type="PROSITE-ProRule" id="PRU00339"/>
    </source>
</evidence>
<dbReference type="GO" id="GO:0008757">
    <property type="term" value="F:S-adenosylmethionine-dependent methyltransferase activity"/>
    <property type="evidence" value="ECO:0007669"/>
    <property type="project" value="InterPro"/>
</dbReference>
<dbReference type="PROSITE" id="PS50005">
    <property type="entry name" value="TPR"/>
    <property type="match status" value="3"/>
</dbReference>
<protein>
    <submittedName>
        <fullName evidence="3">Tetratricopeptide repeat protein</fullName>
    </submittedName>
</protein>
<evidence type="ECO:0000259" key="2">
    <source>
        <dbReference type="SMART" id="SM01043"/>
    </source>
</evidence>
<organism evidence="3 4">
    <name type="scientific">Ramlibacter algicola</name>
    <dbReference type="NCBI Taxonomy" id="2795217"/>
    <lineage>
        <taxon>Bacteria</taxon>
        <taxon>Pseudomonadati</taxon>
        <taxon>Pseudomonadota</taxon>
        <taxon>Betaproteobacteria</taxon>
        <taxon>Burkholderiales</taxon>
        <taxon>Comamonadaceae</taxon>
        <taxon>Ramlibacter</taxon>
    </lineage>
</organism>
<dbReference type="EMBL" id="JAEDAO010000001">
    <property type="protein sequence ID" value="MBK0390993.1"/>
    <property type="molecule type" value="Genomic_DNA"/>
</dbReference>
<dbReference type="InterPro" id="IPR013216">
    <property type="entry name" value="Methyltransf_11"/>
</dbReference>
<proteinExistence type="predicted"/>
<dbReference type="RefSeq" id="WP_200785840.1">
    <property type="nucleotide sequence ID" value="NZ_JAEDAO010000001.1"/>
</dbReference>
<dbReference type="AlphaFoldDB" id="A0A934PXK9"/>
<comment type="caution">
    <text evidence="3">The sequence shown here is derived from an EMBL/GenBank/DDBJ whole genome shotgun (WGS) entry which is preliminary data.</text>
</comment>
<dbReference type="PANTHER" id="PTHR43861">
    <property type="entry name" value="TRANS-ACONITATE 2-METHYLTRANSFERASE-RELATED"/>
    <property type="match status" value="1"/>
</dbReference>
<reference evidence="3" key="1">
    <citation type="submission" date="2020-12" db="EMBL/GenBank/DDBJ databases">
        <title>Ramlibacter sp. nov., isolated from a freshwater alga, Cryptomonas.</title>
        <authorList>
            <person name="Kim H.M."/>
            <person name="Jeon C.O."/>
        </authorList>
    </citation>
    <scope>NUCLEOTIDE SEQUENCE</scope>
    <source>
        <strain evidence="3">CrO1</strain>
    </source>
</reference>
<dbReference type="InterPro" id="IPR019734">
    <property type="entry name" value="TPR_rpt"/>
</dbReference>
<evidence type="ECO:0000313" key="4">
    <source>
        <dbReference type="Proteomes" id="UP000617041"/>
    </source>
</evidence>
<evidence type="ECO:0000313" key="3">
    <source>
        <dbReference type="EMBL" id="MBK0390993.1"/>
    </source>
</evidence>
<keyword evidence="1" id="KW-0802">TPR repeat</keyword>
<dbReference type="Proteomes" id="UP000617041">
    <property type="component" value="Unassembled WGS sequence"/>
</dbReference>
<dbReference type="SUPFAM" id="SSF53335">
    <property type="entry name" value="S-adenosyl-L-methionine-dependent methyltransferases"/>
    <property type="match status" value="1"/>
</dbReference>
<feature type="repeat" description="TPR" evidence="1">
    <location>
        <begin position="9"/>
        <end position="42"/>
    </location>
</feature>
<gene>
    <name evidence="3" type="ORF">I8E28_00190</name>
</gene>